<keyword evidence="4" id="KW-1185">Reference proteome</keyword>
<protein>
    <recommendedName>
        <fullName evidence="5">DUF3558 domain-containing protein</fullName>
    </recommendedName>
</protein>
<feature type="signal peptide" evidence="2">
    <location>
        <begin position="1"/>
        <end position="25"/>
    </location>
</feature>
<proteinExistence type="predicted"/>
<feature type="chain" id="PRO_5045771520" description="DUF3558 domain-containing protein" evidence="2">
    <location>
        <begin position="26"/>
        <end position="207"/>
    </location>
</feature>
<dbReference type="PROSITE" id="PS51257">
    <property type="entry name" value="PROKAR_LIPOPROTEIN"/>
    <property type="match status" value="1"/>
</dbReference>
<comment type="caution">
    <text evidence="3">The sequence shown here is derived from an EMBL/GenBank/DDBJ whole genome shotgun (WGS) entry which is preliminary data.</text>
</comment>
<gene>
    <name evidence="3" type="ORF">ACFP3R_14515</name>
</gene>
<dbReference type="Proteomes" id="UP001596220">
    <property type="component" value="Unassembled WGS sequence"/>
</dbReference>
<sequence>MHLRRVPALTAALALALTFGLSACATTVTGKPLAAGGGSESGAEETASGRPSSSRTVERPTASRAPATTGTREPAGDVKITTRKKTEGFDDCAILSPAEVAAAVGAAKGGEPGCVQSTEEPFTVVLFMLTLAEHENEGEARSIEVGGNTAYEIKEGGGDCTVMVMLTDDPDVITPAFMASVSPLDGGDPCPMALNLATKAFEKIPNA</sequence>
<accession>A0ABW1P573</accession>
<name>A0ABW1P573_9PSEU</name>
<evidence type="ECO:0008006" key="5">
    <source>
        <dbReference type="Google" id="ProtNLM"/>
    </source>
</evidence>
<dbReference type="RefSeq" id="WP_380636396.1">
    <property type="nucleotide sequence ID" value="NZ_JBHSQO010000012.1"/>
</dbReference>
<evidence type="ECO:0000313" key="3">
    <source>
        <dbReference type="EMBL" id="MFC6090495.1"/>
    </source>
</evidence>
<organism evidence="3 4">
    <name type="scientific">Saccharothrix lopnurensis</name>
    <dbReference type="NCBI Taxonomy" id="1670621"/>
    <lineage>
        <taxon>Bacteria</taxon>
        <taxon>Bacillati</taxon>
        <taxon>Actinomycetota</taxon>
        <taxon>Actinomycetes</taxon>
        <taxon>Pseudonocardiales</taxon>
        <taxon>Pseudonocardiaceae</taxon>
        <taxon>Saccharothrix</taxon>
    </lineage>
</organism>
<evidence type="ECO:0000256" key="2">
    <source>
        <dbReference type="SAM" id="SignalP"/>
    </source>
</evidence>
<keyword evidence="2" id="KW-0732">Signal</keyword>
<feature type="region of interest" description="Disordered" evidence="1">
    <location>
        <begin position="33"/>
        <end position="80"/>
    </location>
</feature>
<evidence type="ECO:0000256" key="1">
    <source>
        <dbReference type="SAM" id="MobiDB-lite"/>
    </source>
</evidence>
<evidence type="ECO:0000313" key="4">
    <source>
        <dbReference type="Proteomes" id="UP001596220"/>
    </source>
</evidence>
<reference evidence="4" key="1">
    <citation type="journal article" date="2019" name="Int. J. Syst. Evol. Microbiol.">
        <title>The Global Catalogue of Microorganisms (GCM) 10K type strain sequencing project: providing services to taxonomists for standard genome sequencing and annotation.</title>
        <authorList>
            <consortium name="The Broad Institute Genomics Platform"/>
            <consortium name="The Broad Institute Genome Sequencing Center for Infectious Disease"/>
            <person name="Wu L."/>
            <person name="Ma J."/>
        </authorList>
    </citation>
    <scope>NUCLEOTIDE SEQUENCE [LARGE SCALE GENOMIC DNA]</scope>
    <source>
        <strain evidence="4">CGMCC 4.7246</strain>
    </source>
</reference>
<dbReference type="EMBL" id="JBHSQO010000012">
    <property type="protein sequence ID" value="MFC6090495.1"/>
    <property type="molecule type" value="Genomic_DNA"/>
</dbReference>